<keyword evidence="3" id="KW-1185">Reference proteome</keyword>
<protein>
    <submittedName>
        <fullName evidence="2">YibE/F family protein</fullName>
    </submittedName>
</protein>
<dbReference type="PANTHER" id="PTHR41771">
    <property type="entry name" value="MEMBRANE PROTEIN-RELATED"/>
    <property type="match status" value="1"/>
</dbReference>
<dbReference type="OrthoDB" id="5753718at2"/>
<name>A0A410PYE1_9FIRM</name>
<dbReference type="AlphaFoldDB" id="A0A410PYE1"/>
<proteinExistence type="predicted"/>
<dbReference type="RefSeq" id="WP_128746676.1">
    <property type="nucleotide sequence ID" value="NZ_CP035281.1"/>
</dbReference>
<feature type="transmembrane region" description="Helical" evidence="1">
    <location>
        <begin position="187"/>
        <end position="209"/>
    </location>
</feature>
<keyword evidence="1" id="KW-0472">Membrane</keyword>
<organism evidence="2 3">
    <name type="scientific">Aminipila luticellarii</name>
    <dbReference type="NCBI Taxonomy" id="2507160"/>
    <lineage>
        <taxon>Bacteria</taxon>
        <taxon>Bacillati</taxon>
        <taxon>Bacillota</taxon>
        <taxon>Clostridia</taxon>
        <taxon>Peptostreptococcales</taxon>
        <taxon>Anaerovoracaceae</taxon>
        <taxon>Aminipila</taxon>
    </lineage>
</organism>
<accession>A0A410PYE1</accession>
<evidence type="ECO:0000313" key="2">
    <source>
        <dbReference type="EMBL" id="QAT43969.1"/>
    </source>
</evidence>
<keyword evidence="1" id="KW-1133">Transmembrane helix</keyword>
<dbReference type="EMBL" id="CP035281">
    <property type="protein sequence ID" value="QAT43969.1"/>
    <property type="molecule type" value="Genomic_DNA"/>
</dbReference>
<feature type="transmembrane region" description="Helical" evidence="1">
    <location>
        <begin position="215"/>
        <end position="237"/>
    </location>
</feature>
<dbReference type="Proteomes" id="UP000287601">
    <property type="component" value="Chromosome"/>
</dbReference>
<dbReference type="Pfam" id="PF07907">
    <property type="entry name" value="YibE_F"/>
    <property type="match status" value="1"/>
</dbReference>
<evidence type="ECO:0000256" key="1">
    <source>
        <dbReference type="SAM" id="Phobius"/>
    </source>
</evidence>
<keyword evidence="1" id="KW-0812">Transmembrane</keyword>
<feature type="transmembrane region" description="Helical" evidence="1">
    <location>
        <begin position="161"/>
        <end position="180"/>
    </location>
</feature>
<reference evidence="2 3" key="1">
    <citation type="submission" date="2019-01" db="EMBL/GenBank/DDBJ databases">
        <title>Draft genomes of a novel of Aminipila strains.</title>
        <authorList>
            <person name="Ma S."/>
        </authorList>
    </citation>
    <scope>NUCLEOTIDE SEQUENCE [LARGE SCALE GENOMIC DNA]</scope>
    <source>
        <strain evidence="3">JN-39</strain>
    </source>
</reference>
<evidence type="ECO:0000313" key="3">
    <source>
        <dbReference type="Proteomes" id="UP000287601"/>
    </source>
</evidence>
<dbReference type="KEGG" id="amij:EQM06_12465"/>
<feature type="transmembrane region" description="Helical" evidence="1">
    <location>
        <begin position="308"/>
        <end position="330"/>
    </location>
</feature>
<gene>
    <name evidence="2" type="ORF">EQM06_12465</name>
</gene>
<dbReference type="InterPro" id="IPR012507">
    <property type="entry name" value="YibE_F"/>
</dbReference>
<dbReference type="PANTHER" id="PTHR41771:SF1">
    <property type="entry name" value="MEMBRANE PROTEIN"/>
    <property type="match status" value="1"/>
</dbReference>
<feature type="transmembrane region" description="Helical" evidence="1">
    <location>
        <begin position="350"/>
        <end position="375"/>
    </location>
</feature>
<sequence>MLKKFAAIITALLGSKGIYKKYLILNIIIIAILTVGVCFVFNDYSWYDTTIVQIQNVAASPVTESNRTKSNEKYFQQSMVGIIMNGEYQGKRIYLQNKSSSSGVLDDKYKSQNEVFVKLHLDHSSKKLTGSIIGFKRDKYMAVLLALFILLLINVTKMKGFFTLLSLCINIGGFIYAVHLNYAGHNVLILSEFLVLFFTFISLLLIGGFKKKTFVAILSTLISLCFTMLIFKLAMICTQDINYTYMEYITGQNYMADLFMSQVLIGGLGAIMDVAITETSAINELVVVNKEISIRELIQSGREVGFDIMGTMINILLFTYVCGIIPIVVLKMKNSIKLGTIIRMQMPMELYGFMIGGIGILLTIPISVFVSIVLFKKLRRSL</sequence>
<feature type="transmembrane region" description="Helical" evidence="1">
    <location>
        <begin position="27"/>
        <end position="47"/>
    </location>
</feature>
<feature type="transmembrane region" description="Helical" evidence="1">
    <location>
        <begin position="140"/>
        <end position="155"/>
    </location>
</feature>